<gene>
    <name evidence="7" type="ORF">IQ215_04990</name>
</gene>
<evidence type="ECO:0000256" key="2">
    <source>
        <dbReference type="ARBA" id="ARBA00022801"/>
    </source>
</evidence>
<evidence type="ECO:0000259" key="6">
    <source>
        <dbReference type="SMART" id="SM00833"/>
    </source>
</evidence>
<comment type="similarity">
    <text evidence="4">Belongs to the SIMIBI class G3E GTPase family. ZNG1 subfamily.</text>
</comment>
<dbReference type="PANTHER" id="PTHR13748">
    <property type="entry name" value="COBW-RELATED"/>
    <property type="match status" value="1"/>
</dbReference>
<reference evidence="7 8" key="1">
    <citation type="submission" date="2020-10" db="EMBL/GenBank/DDBJ databases">
        <authorList>
            <person name="Castelo-Branco R."/>
            <person name="Eusebio N."/>
            <person name="Adriana R."/>
            <person name="Vieira A."/>
            <person name="Brugerolle De Fraissinette N."/>
            <person name="Rezende De Castro R."/>
            <person name="Schneider M.P."/>
            <person name="Vasconcelos V."/>
            <person name="Leao P.N."/>
        </authorList>
    </citation>
    <scope>NUCLEOTIDE SEQUENCE [LARGE SCALE GENOMIC DNA]</scope>
    <source>
        <strain evidence="7 8">LEGE 03274</strain>
    </source>
</reference>
<keyword evidence="8" id="KW-1185">Reference proteome</keyword>
<dbReference type="PANTHER" id="PTHR13748:SF59">
    <property type="entry name" value="COBW C-TERMINAL DOMAIN-CONTAINING PROTEIN"/>
    <property type="match status" value="1"/>
</dbReference>
<dbReference type="Gene3D" id="3.30.1220.10">
    <property type="entry name" value="CobW-like, C-terminal domain"/>
    <property type="match status" value="1"/>
</dbReference>
<comment type="caution">
    <text evidence="7">The sequence shown here is derived from an EMBL/GenBank/DDBJ whole genome shotgun (WGS) entry which is preliminary data.</text>
</comment>
<keyword evidence="2" id="KW-0378">Hydrolase</keyword>
<proteinExistence type="inferred from homology"/>
<dbReference type="InterPro" id="IPR011629">
    <property type="entry name" value="CobW-like_C"/>
</dbReference>
<protein>
    <submittedName>
        <fullName evidence="7">GTP-binding protein</fullName>
    </submittedName>
</protein>
<dbReference type="InterPro" id="IPR027417">
    <property type="entry name" value="P-loop_NTPase"/>
</dbReference>
<evidence type="ECO:0000313" key="7">
    <source>
        <dbReference type="EMBL" id="MBE9222048.1"/>
    </source>
</evidence>
<keyword evidence="3" id="KW-0143">Chaperone</keyword>
<evidence type="ECO:0000313" key="8">
    <source>
        <dbReference type="Proteomes" id="UP000654604"/>
    </source>
</evidence>
<sequence>MNNLTLPKKGMPVTIITGFLGSGKTTLLNHILNNKQNLKIAVLVNEFGDIDIDSQLLVSVEENMLSLSNGCICCTINDDLLDTVYQVLESEQKIDYLIVETTGVADPLPIILTFLSPELRDLIRLDSVLTLIDAENFTPKCFDSEVALKQIIYGDIILLNKIDLVTKEKIEQLEKEILTIKQGASILHCQNAHVPLPLILDIEQTNIDNYAPHELESSHDHHHHHHDHHHSHHLEIDGFISVSFECDRPLNVDKFQNFITDNIMAKVYRAKGILWFAESELKHIFQLSGKRYDLNTEKWQNPPKNQLVMIGKNISPNELRTKLKQCIVP</sequence>
<accession>A0ABR9V2D7</accession>
<dbReference type="Pfam" id="PF07683">
    <property type="entry name" value="CobW_C"/>
    <property type="match status" value="1"/>
</dbReference>
<evidence type="ECO:0000256" key="5">
    <source>
        <dbReference type="ARBA" id="ARBA00049117"/>
    </source>
</evidence>
<dbReference type="Proteomes" id="UP000654604">
    <property type="component" value="Unassembled WGS sequence"/>
</dbReference>
<dbReference type="SUPFAM" id="SSF52540">
    <property type="entry name" value="P-loop containing nucleoside triphosphate hydrolases"/>
    <property type="match status" value="1"/>
</dbReference>
<dbReference type="InterPro" id="IPR003495">
    <property type="entry name" value="CobW/HypB/UreG_nucleotide-bd"/>
</dbReference>
<feature type="domain" description="CobW C-terminal" evidence="6">
    <location>
        <begin position="239"/>
        <end position="327"/>
    </location>
</feature>
<dbReference type="Gene3D" id="3.40.50.300">
    <property type="entry name" value="P-loop containing nucleotide triphosphate hydrolases"/>
    <property type="match status" value="1"/>
</dbReference>
<dbReference type="InterPro" id="IPR036627">
    <property type="entry name" value="CobW-likC_sf"/>
</dbReference>
<dbReference type="RefSeq" id="WP_193800206.1">
    <property type="nucleotide sequence ID" value="NZ_JADEWC010000007.1"/>
</dbReference>
<evidence type="ECO:0000256" key="1">
    <source>
        <dbReference type="ARBA" id="ARBA00022741"/>
    </source>
</evidence>
<dbReference type="EMBL" id="JADEWC010000007">
    <property type="protein sequence ID" value="MBE9222048.1"/>
    <property type="molecule type" value="Genomic_DNA"/>
</dbReference>
<name>A0ABR9V2D7_9CHRO</name>
<evidence type="ECO:0000256" key="4">
    <source>
        <dbReference type="ARBA" id="ARBA00034320"/>
    </source>
</evidence>
<comment type="catalytic activity">
    <reaction evidence="5">
        <text>GTP + H2O = GDP + phosphate + H(+)</text>
        <dbReference type="Rhea" id="RHEA:19669"/>
        <dbReference type="ChEBI" id="CHEBI:15377"/>
        <dbReference type="ChEBI" id="CHEBI:15378"/>
        <dbReference type="ChEBI" id="CHEBI:37565"/>
        <dbReference type="ChEBI" id="CHEBI:43474"/>
        <dbReference type="ChEBI" id="CHEBI:58189"/>
    </reaction>
    <physiologicalReaction direction="left-to-right" evidence="5">
        <dbReference type="Rhea" id="RHEA:19670"/>
    </physiologicalReaction>
</comment>
<dbReference type="SMART" id="SM00833">
    <property type="entry name" value="CobW_C"/>
    <property type="match status" value="1"/>
</dbReference>
<dbReference type="SUPFAM" id="SSF90002">
    <property type="entry name" value="Hypothetical protein YjiA, C-terminal domain"/>
    <property type="match status" value="1"/>
</dbReference>
<dbReference type="CDD" id="cd03112">
    <property type="entry name" value="CobW-like"/>
    <property type="match status" value="1"/>
</dbReference>
<organism evidence="7 8">
    <name type="scientific">Cyanobacterium stanieri LEGE 03274</name>
    <dbReference type="NCBI Taxonomy" id="1828756"/>
    <lineage>
        <taxon>Bacteria</taxon>
        <taxon>Bacillati</taxon>
        <taxon>Cyanobacteriota</taxon>
        <taxon>Cyanophyceae</taxon>
        <taxon>Oscillatoriophycideae</taxon>
        <taxon>Chroococcales</taxon>
        <taxon>Geminocystaceae</taxon>
        <taxon>Cyanobacterium</taxon>
    </lineage>
</organism>
<dbReference type="Pfam" id="PF02492">
    <property type="entry name" value="cobW"/>
    <property type="match status" value="1"/>
</dbReference>
<evidence type="ECO:0000256" key="3">
    <source>
        <dbReference type="ARBA" id="ARBA00023186"/>
    </source>
</evidence>
<dbReference type="InterPro" id="IPR051316">
    <property type="entry name" value="Zinc-reg_GTPase_activator"/>
</dbReference>
<keyword evidence="1" id="KW-0547">Nucleotide-binding</keyword>